<evidence type="ECO:0000259" key="5">
    <source>
        <dbReference type="PROSITE" id="PS50160"/>
    </source>
</evidence>
<keyword evidence="7" id="KW-1185">Reference proteome</keyword>
<dbReference type="AlphaFoldDB" id="A0A368W906"/>
<protein>
    <recommendedName>
        <fullName evidence="2">DNA ligase (ATP)</fullName>
        <ecNumber evidence="2">6.5.1.1</ecNumber>
    </recommendedName>
</protein>
<keyword evidence="3" id="KW-0436">Ligase</keyword>
<dbReference type="SUPFAM" id="SSF50249">
    <property type="entry name" value="Nucleic acid-binding proteins"/>
    <property type="match status" value="1"/>
</dbReference>
<dbReference type="Gene3D" id="2.40.50.140">
    <property type="entry name" value="Nucleic acid-binding proteins"/>
    <property type="match status" value="1"/>
</dbReference>
<comment type="caution">
    <text evidence="6">The sequence shown here is derived from an EMBL/GenBank/DDBJ whole genome shotgun (WGS) entry which is preliminary data.</text>
</comment>
<dbReference type="CDD" id="cd07971">
    <property type="entry name" value="OBF_DNA_ligase_LigD"/>
    <property type="match status" value="1"/>
</dbReference>
<evidence type="ECO:0000256" key="1">
    <source>
        <dbReference type="ARBA" id="ARBA00007572"/>
    </source>
</evidence>
<comment type="catalytic activity">
    <reaction evidence="4">
        <text>ATP + (deoxyribonucleotide)n-3'-hydroxyl + 5'-phospho-(deoxyribonucleotide)m = (deoxyribonucleotide)n+m + AMP + diphosphate.</text>
        <dbReference type="EC" id="6.5.1.1"/>
    </reaction>
</comment>
<dbReference type="Gene3D" id="3.30.1490.70">
    <property type="match status" value="1"/>
</dbReference>
<organism evidence="6 7">
    <name type="scientific">Paenibacillus prosopidis</name>
    <dbReference type="NCBI Taxonomy" id="630520"/>
    <lineage>
        <taxon>Bacteria</taxon>
        <taxon>Bacillati</taxon>
        <taxon>Bacillota</taxon>
        <taxon>Bacilli</taxon>
        <taxon>Bacillales</taxon>
        <taxon>Paenibacillaceae</taxon>
        <taxon>Paenibacillus</taxon>
    </lineage>
</organism>
<dbReference type="InterPro" id="IPR014146">
    <property type="entry name" value="LigD_ligase_dom"/>
</dbReference>
<dbReference type="PANTHER" id="PTHR45674:SF4">
    <property type="entry name" value="DNA LIGASE 1"/>
    <property type="match status" value="1"/>
</dbReference>
<dbReference type="CDD" id="cd07906">
    <property type="entry name" value="Adenylation_DNA_ligase_LigD_LigC"/>
    <property type="match status" value="1"/>
</dbReference>
<name>A0A368W906_9BACL</name>
<dbReference type="Pfam" id="PF04679">
    <property type="entry name" value="DNA_ligase_A_C"/>
    <property type="match status" value="1"/>
</dbReference>
<evidence type="ECO:0000313" key="6">
    <source>
        <dbReference type="EMBL" id="RCW49129.1"/>
    </source>
</evidence>
<dbReference type="EMBL" id="QPJD01000005">
    <property type="protein sequence ID" value="RCW49129.1"/>
    <property type="molecule type" value="Genomic_DNA"/>
</dbReference>
<dbReference type="GO" id="GO:0005524">
    <property type="term" value="F:ATP binding"/>
    <property type="evidence" value="ECO:0007669"/>
    <property type="project" value="InterPro"/>
</dbReference>
<sequence length="311" mass="35778">MDQLFPLMQPILIDQPPSQSGWIHQIKYDGIRILSIVHPGSIELYTRNQNKRNLQYPEIEQISNHVKGKSFILDGEVVVRTNKGKPQFSRVVRRDRSSKKEKVAQYIKELPIEYHVFDILMKDGEDLRKRSLTERLAILHDIVKPTNWLQLVESQTDGLKLYSKMAEMKWEGIVSKDLNSPYIAGKAHKHWYKTKVKQQLLCVVGGVQYKDGFPNSLLLGVYMEDQLLFVGKISSGLTGKDLQLLHSFVPQLELPGSPFINPPVQPLPIRWIKPQLTLLAEYLELTDEGILRHPKIIGFTQSPPEQARWNT</sequence>
<dbReference type="Pfam" id="PF01068">
    <property type="entry name" value="DNA_ligase_A_M"/>
    <property type="match status" value="1"/>
</dbReference>
<dbReference type="InterPro" id="IPR012340">
    <property type="entry name" value="NA-bd_OB-fold"/>
</dbReference>
<evidence type="ECO:0000256" key="3">
    <source>
        <dbReference type="ARBA" id="ARBA00022598"/>
    </source>
</evidence>
<proteinExistence type="inferred from homology"/>
<dbReference type="EC" id="6.5.1.1" evidence="2"/>
<dbReference type="InterPro" id="IPR012310">
    <property type="entry name" value="DNA_ligase_ATP-dep_cent"/>
</dbReference>
<dbReference type="SUPFAM" id="SSF56091">
    <property type="entry name" value="DNA ligase/mRNA capping enzyme, catalytic domain"/>
    <property type="match status" value="1"/>
</dbReference>
<dbReference type="InterPro" id="IPR050191">
    <property type="entry name" value="ATP-dep_DNA_ligase"/>
</dbReference>
<dbReference type="InterPro" id="IPR012309">
    <property type="entry name" value="DNA_ligase_ATP-dep_C"/>
</dbReference>
<dbReference type="NCBIfam" id="TIGR02779">
    <property type="entry name" value="NHEJ_ligase_lig"/>
    <property type="match status" value="1"/>
</dbReference>
<dbReference type="Gene3D" id="3.30.470.30">
    <property type="entry name" value="DNA ligase/mRNA capping enzyme"/>
    <property type="match status" value="1"/>
</dbReference>
<evidence type="ECO:0000256" key="2">
    <source>
        <dbReference type="ARBA" id="ARBA00012727"/>
    </source>
</evidence>
<accession>A0A368W906</accession>
<dbReference type="PROSITE" id="PS50160">
    <property type="entry name" value="DNA_LIGASE_A3"/>
    <property type="match status" value="1"/>
</dbReference>
<gene>
    <name evidence="6" type="ORF">DFP97_105314</name>
</gene>
<dbReference type="PANTHER" id="PTHR45674">
    <property type="entry name" value="DNA LIGASE 1/3 FAMILY MEMBER"/>
    <property type="match status" value="1"/>
</dbReference>
<dbReference type="GO" id="GO:0003910">
    <property type="term" value="F:DNA ligase (ATP) activity"/>
    <property type="evidence" value="ECO:0007669"/>
    <property type="project" value="UniProtKB-EC"/>
</dbReference>
<reference evidence="6 7" key="1">
    <citation type="submission" date="2018-07" db="EMBL/GenBank/DDBJ databases">
        <title>Genomic Encyclopedia of Type Strains, Phase III (KMG-III): the genomes of soil and plant-associated and newly described type strains.</title>
        <authorList>
            <person name="Whitman W."/>
        </authorList>
    </citation>
    <scope>NUCLEOTIDE SEQUENCE [LARGE SCALE GENOMIC DNA]</scope>
    <source>
        <strain evidence="6 7">CECT 7506</strain>
    </source>
</reference>
<comment type="similarity">
    <text evidence="1">Belongs to the ATP-dependent DNA ligase family.</text>
</comment>
<dbReference type="GO" id="GO:0006310">
    <property type="term" value="P:DNA recombination"/>
    <property type="evidence" value="ECO:0007669"/>
    <property type="project" value="InterPro"/>
</dbReference>
<feature type="domain" description="ATP-dependent DNA ligase family profile" evidence="5">
    <location>
        <begin position="105"/>
        <end position="195"/>
    </location>
</feature>
<evidence type="ECO:0000256" key="4">
    <source>
        <dbReference type="ARBA" id="ARBA00034003"/>
    </source>
</evidence>
<dbReference type="GO" id="GO:0006281">
    <property type="term" value="P:DNA repair"/>
    <property type="evidence" value="ECO:0007669"/>
    <property type="project" value="InterPro"/>
</dbReference>
<dbReference type="Proteomes" id="UP000252415">
    <property type="component" value="Unassembled WGS sequence"/>
</dbReference>
<evidence type="ECO:0000313" key="7">
    <source>
        <dbReference type="Proteomes" id="UP000252415"/>
    </source>
</evidence>